<name>A0A7W7QJW5_9ACTN</name>
<evidence type="ECO:0000259" key="8">
    <source>
        <dbReference type="PROSITE" id="PS50928"/>
    </source>
</evidence>
<feature type="transmembrane region" description="Helical" evidence="7">
    <location>
        <begin position="191"/>
        <end position="210"/>
    </location>
</feature>
<feature type="transmembrane region" description="Helical" evidence="7">
    <location>
        <begin position="296"/>
        <end position="321"/>
    </location>
</feature>
<dbReference type="InterPro" id="IPR045621">
    <property type="entry name" value="BPD_transp_1_N"/>
</dbReference>
<dbReference type="Pfam" id="PF00528">
    <property type="entry name" value="BPD_transp_1"/>
    <property type="match status" value="1"/>
</dbReference>
<feature type="transmembrane region" description="Helical" evidence="7">
    <location>
        <begin position="12"/>
        <end position="31"/>
    </location>
</feature>
<gene>
    <name evidence="9" type="ORF">FHS44_002016</name>
</gene>
<dbReference type="GO" id="GO:0055085">
    <property type="term" value="P:transmembrane transport"/>
    <property type="evidence" value="ECO:0007669"/>
    <property type="project" value="InterPro"/>
</dbReference>
<evidence type="ECO:0000256" key="7">
    <source>
        <dbReference type="RuleBase" id="RU363032"/>
    </source>
</evidence>
<evidence type="ECO:0000313" key="9">
    <source>
        <dbReference type="EMBL" id="MBB4914931.1"/>
    </source>
</evidence>
<dbReference type="InterPro" id="IPR000515">
    <property type="entry name" value="MetI-like"/>
</dbReference>
<keyword evidence="3" id="KW-1003">Cell membrane</keyword>
<keyword evidence="2 7" id="KW-0813">Transport</keyword>
<keyword evidence="10" id="KW-1185">Reference proteome</keyword>
<evidence type="ECO:0000256" key="2">
    <source>
        <dbReference type="ARBA" id="ARBA00022448"/>
    </source>
</evidence>
<dbReference type="SUPFAM" id="SSF161098">
    <property type="entry name" value="MetI-like"/>
    <property type="match status" value="1"/>
</dbReference>
<feature type="transmembrane region" description="Helical" evidence="7">
    <location>
        <begin position="133"/>
        <end position="154"/>
    </location>
</feature>
<dbReference type="RefSeq" id="WP_221460633.1">
    <property type="nucleotide sequence ID" value="NZ_JACHJP010000002.1"/>
</dbReference>
<dbReference type="EMBL" id="JACHJP010000002">
    <property type="protein sequence ID" value="MBB4914931.1"/>
    <property type="molecule type" value="Genomic_DNA"/>
</dbReference>
<dbReference type="AlphaFoldDB" id="A0A7W7QJW5"/>
<keyword evidence="6 7" id="KW-0472">Membrane</keyword>
<dbReference type="InterPro" id="IPR035906">
    <property type="entry name" value="MetI-like_sf"/>
</dbReference>
<evidence type="ECO:0000256" key="4">
    <source>
        <dbReference type="ARBA" id="ARBA00022692"/>
    </source>
</evidence>
<sequence>MEILGFALRRLLVAVPVLLVSTFLIFLTVAGSGDPLTELRERQPPVPPETITAEEVRLGLDQPVLERYGDWLTGVVRGDFGPSVNRNASIAVEIGTRLGVTMRFVLVAMLVAAVLAILVGVVSAVRQYSWLDYLFTSAGFLFLAMPSFWLAILLKQGGIQFNRATGTETFYMIGDRSVPPPPTFLAQLADVAGHMILPTVTLVLIHFAVWSRFQRSSMLEVLNSDYVRLATAKGLPRRTVLRKYALRTALTPLITVIALDFTAVFAGAVITETVFQWRGMGDYLLSSINARDVNAVMAWLLVAALAVMVFNLVADILYAALDPRIRHVR</sequence>
<feature type="transmembrane region" description="Helical" evidence="7">
    <location>
        <begin position="104"/>
        <end position="126"/>
    </location>
</feature>
<dbReference type="Proteomes" id="UP000552644">
    <property type="component" value="Unassembled WGS sequence"/>
</dbReference>
<dbReference type="Pfam" id="PF19300">
    <property type="entry name" value="BPD_transp_1_N"/>
    <property type="match status" value="1"/>
</dbReference>
<reference evidence="9 10" key="1">
    <citation type="submission" date="2020-08" db="EMBL/GenBank/DDBJ databases">
        <title>Genomic Encyclopedia of Type Strains, Phase III (KMG-III): the genomes of soil and plant-associated and newly described type strains.</title>
        <authorList>
            <person name="Whitman W."/>
        </authorList>
    </citation>
    <scope>NUCLEOTIDE SEQUENCE [LARGE SCALE GENOMIC DNA]</scope>
    <source>
        <strain evidence="9 10">CECT 8840</strain>
    </source>
</reference>
<feature type="transmembrane region" description="Helical" evidence="7">
    <location>
        <begin position="244"/>
        <end position="270"/>
    </location>
</feature>
<comment type="similarity">
    <text evidence="7">Belongs to the binding-protein-dependent transport system permease family.</text>
</comment>
<evidence type="ECO:0000256" key="6">
    <source>
        <dbReference type="ARBA" id="ARBA00023136"/>
    </source>
</evidence>
<dbReference type="CDD" id="cd06261">
    <property type="entry name" value="TM_PBP2"/>
    <property type="match status" value="1"/>
</dbReference>
<evidence type="ECO:0000256" key="3">
    <source>
        <dbReference type="ARBA" id="ARBA00022475"/>
    </source>
</evidence>
<protein>
    <submittedName>
        <fullName evidence="9">Peptide/nickel transport system permease protein</fullName>
    </submittedName>
</protein>
<comment type="caution">
    <text evidence="9">The sequence shown here is derived from an EMBL/GenBank/DDBJ whole genome shotgun (WGS) entry which is preliminary data.</text>
</comment>
<evidence type="ECO:0000256" key="1">
    <source>
        <dbReference type="ARBA" id="ARBA00004651"/>
    </source>
</evidence>
<accession>A0A7W7QJW5</accession>
<feature type="domain" description="ABC transmembrane type-1" evidence="8">
    <location>
        <begin position="98"/>
        <end position="318"/>
    </location>
</feature>
<comment type="subcellular location">
    <subcellularLocation>
        <location evidence="1 7">Cell membrane</location>
        <topology evidence="1 7">Multi-pass membrane protein</topology>
    </subcellularLocation>
</comment>
<dbReference type="PROSITE" id="PS50928">
    <property type="entry name" value="ABC_TM1"/>
    <property type="match status" value="1"/>
</dbReference>
<dbReference type="PANTHER" id="PTHR43163:SF9">
    <property type="entry name" value="ABC TRANSPORTER PERMEASE PROTEIN"/>
    <property type="match status" value="1"/>
</dbReference>
<dbReference type="Gene3D" id="1.10.3720.10">
    <property type="entry name" value="MetI-like"/>
    <property type="match status" value="1"/>
</dbReference>
<evidence type="ECO:0000313" key="10">
    <source>
        <dbReference type="Proteomes" id="UP000552644"/>
    </source>
</evidence>
<dbReference type="PANTHER" id="PTHR43163">
    <property type="entry name" value="DIPEPTIDE TRANSPORT SYSTEM PERMEASE PROTEIN DPPB-RELATED"/>
    <property type="match status" value="1"/>
</dbReference>
<keyword evidence="5 7" id="KW-1133">Transmembrane helix</keyword>
<dbReference type="GO" id="GO:0005886">
    <property type="term" value="C:plasma membrane"/>
    <property type="evidence" value="ECO:0007669"/>
    <property type="project" value="UniProtKB-SubCell"/>
</dbReference>
<proteinExistence type="inferred from homology"/>
<keyword evidence="4 7" id="KW-0812">Transmembrane</keyword>
<evidence type="ECO:0000256" key="5">
    <source>
        <dbReference type="ARBA" id="ARBA00022989"/>
    </source>
</evidence>
<organism evidence="9 10">
    <name type="scientific">Streptosporangium saharense</name>
    <dbReference type="NCBI Taxonomy" id="1706840"/>
    <lineage>
        <taxon>Bacteria</taxon>
        <taxon>Bacillati</taxon>
        <taxon>Actinomycetota</taxon>
        <taxon>Actinomycetes</taxon>
        <taxon>Streptosporangiales</taxon>
        <taxon>Streptosporangiaceae</taxon>
        <taxon>Streptosporangium</taxon>
    </lineage>
</organism>